<proteinExistence type="predicted"/>
<accession>A0A0A9C8Z8</accession>
<dbReference type="EMBL" id="GBRH01228015">
    <property type="protein sequence ID" value="JAD69880.1"/>
    <property type="molecule type" value="Transcribed_RNA"/>
</dbReference>
<evidence type="ECO:0000313" key="1">
    <source>
        <dbReference type="EMBL" id="JAD69880.1"/>
    </source>
</evidence>
<reference evidence="1" key="2">
    <citation type="journal article" date="2015" name="Data Brief">
        <title>Shoot transcriptome of the giant reed, Arundo donax.</title>
        <authorList>
            <person name="Barrero R.A."/>
            <person name="Guerrero F.D."/>
            <person name="Moolhuijzen P."/>
            <person name="Goolsby J.A."/>
            <person name="Tidwell J."/>
            <person name="Bellgard S.E."/>
            <person name="Bellgard M.I."/>
        </authorList>
    </citation>
    <scope>NUCLEOTIDE SEQUENCE</scope>
    <source>
        <tissue evidence="1">Shoot tissue taken approximately 20 cm above the soil surface</tissue>
    </source>
</reference>
<reference evidence="1" key="1">
    <citation type="submission" date="2014-09" db="EMBL/GenBank/DDBJ databases">
        <authorList>
            <person name="Magalhaes I.L.F."/>
            <person name="Oliveira U."/>
            <person name="Santos F.R."/>
            <person name="Vidigal T.H.D.A."/>
            <person name="Brescovit A.D."/>
            <person name="Santos A.J."/>
        </authorList>
    </citation>
    <scope>NUCLEOTIDE SEQUENCE</scope>
    <source>
        <tissue evidence="1">Shoot tissue taken approximately 20 cm above the soil surface</tissue>
    </source>
</reference>
<organism evidence="1">
    <name type="scientific">Arundo donax</name>
    <name type="common">Giant reed</name>
    <name type="synonym">Donax arundinaceus</name>
    <dbReference type="NCBI Taxonomy" id="35708"/>
    <lineage>
        <taxon>Eukaryota</taxon>
        <taxon>Viridiplantae</taxon>
        <taxon>Streptophyta</taxon>
        <taxon>Embryophyta</taxon>
        <taxon>Tracheophyta</taxon>
        <taxon>Spermatophyta</taxon>
        <taxon>Magnoliopsida</taxon>
        <taxon>Liliopsida</taxon>
        <taxon>Poales</taxon>
        <taxon>Poaceae</taxon>
        <taxon>PACMAD clade</taxon>
        <taxon>Arundinoideae</taxon>
        <taxon>Arundineae</taxon>
        <taxon>Arundo</taxon>
    </lineage>
</organism>
<protein>
    <submittedName>
        <fullName evidence="1">Uncharacterized protein</fullName>
    </submittedName>
</protein>
<sequence length="42" mass="4908">MQNTTPYVLKTGPPLYYSFFKKYDEIINLHVRPGSMIDAMNL</sequence>
<name>A0A0A9C8Z8_ARUDO</name>
<dbReference type="AlphaFoldDB" id="A0A0A9C8Z8"/>